<keyword evidence="3" id="KW-1185">Reference proteome</keyword>
<dbReference type="Pfam" id="PF03446">
    <property type="entry name" value="NAD_binding_2"/>
    <property type="match status" value="1"/>
</dbReference>
<dbReference type="Gramene" id="PSR96917">
    <property type="protein sequence ID" value="PSR96917"/>
    <property type="gene ID" value="CEY00_Acc26973"/>
</dbReference>
<dbReference type="InterPro" id="IPR051265">
    <property type="entry name" value="HIBADH-related_NP60_sf"/>
</dbReference>
<protein>
    <submittedName>
        <fullName evidence="2">Glyoxylate/succinic semialdehyde reductase</fullName>
    </submittedName>
</protein>
<accession>A0A2R6PV60</accession>
<organism evidence="2 3">
    <name type="scientific">Actinidia chinensis var. chinensis</name>
    <name type="common">Chinese soft-hair kiwi</name>
    <dbReference type="NCBI Taxonomy" id="1590841"/>
    <lineage>
        <taxon>Eukaryota</taxon>
        <taxon>Viridiplantae</taxon>
        <taxon>Streptophyta</taxon>
        <taxon>Embryophyta</taxon>
        <taxon>Tracheophyta</taxon>
        <taxon>Spermatophyta</taxon>
        <taxon>Magnoliopsida</taxon>
        <taxon>eudicotyledons</taxon>
        <taxon>Gunneridae</taxon>
        <taxon>Pentapetalae</taxon>
        <taxon>asterids</taxon>
        <taxon>Ericales</taxon>
        <taxon>Actinidiaceae</taxon>
        <taxon>Actinidia</taxon>
    </lineage>
</organism>
<dbReference type="AlphaFoldDB" id="A0A2R6PV60"/>
<evidence type="ECO:0000313" key="3">
    <source>
        <dbReference type="Proteomes" id="UP000241394"/>
    </source>
</evidence>
<dbReference type="GO" id="GO:0009507">
    <property type="term" value="C:chloroplast"/>
    <property type="evidence" value="ECO:0007669"/>
    <property type="project" value="TreeGrafter"/>
</dbReference>
<dbReference type="STRING" id="1590841.A0A2R6PV60"/>
<sequence>MAMSFVKANYTHHLSTSIFNSPPTKAMAMCSSFCNRTPNHFRGRPITSFPIKPPFSLSFKAFYSQTSASTAKADEMPVRIGFLGLGIMGSPMPQNLIKAGCDLTVWNRTKN</sequence>
<dbReference type="PANTHER" id="PTHR43580:SF2">
    <property type="entry name" value="CYTOKINE-LIKE NUCLEAR FACTOR N-PAC"/>
    <property type="match status" value="1"/>
</dbReference>
<evidence type="ECO:0000259" key="1">
    <source>
        <dbReference type="Pfam" id="PF03446"/>
    </source>
</evidence>
<dbReference type="Gene3D" id="3.40.50.720">
    <property type="entry name" value="NAD(P)-binding Rossmann-like Domain"/>
    <property type="match status" value="1"/>
</dbReference>
<feature type="domain" description="6-phosphogluconate dehydrogenase NADP-binding" evidence="1">
    <location>
        <begin position="79"/>
        <end position="110"/>
    </location>
</feature>
<gene>
    <name evidence="2" type="ORF">CEY00_Acc26973</name>
</gene>
<evidence type="ECO:0000313" key="2">
    <source>
        <dbReference type="EMBL" id="PSR96917.1"/>
    </source>
</evidence>
<reference evidence="2 3" key="1">
    <citation type="submission" date="2017-07" db="EMBL/GenBank/DDBJ databases">
        <title>An improved, manually edited Actinidia chinensis var. chinensis (kiwifruit) genome highlights the challenges associated with draft genomes and gene prediction in plants.</title>
        <authorList>
            <person name="Pilkington S."/>
            <person name="Crowhurst R."/>
            <person name="Hilario E."/>
            <person name="Nardozza S."/>
            <person name="Fraser L."/>
            <person name="Peng Y."/>
            <person name="Gunaseelan K."/>
            <person name="Simpson R."/>
            <person name="Tahir J."/>
            <person name="Deroles S."/>
            <person name="Templeton K."/>
            <person name="Luo Z."/>
            <person name="Davy M."/>
            <person name="Cheng C."/>
            <person name="Mcneilage M."/>
            <person name="Scaglione D."/>
            <person name="Liu Y."/>
            <person name="Zhang Q."/>
            <person name="Datson P."/>
            <person name="De Silva N."/>
            <person name="Gardiner S."/>
            <person name="Bassett H."/>
            <person name="Chagne D."/>
            <person name="Mccallum J."/>
            <person name="Dzierzon H."/>
            <person name="Deng C."/>
            <person name="Wang Y.-Y."/>
            <person name="Barron N."/>
            <person name="Manako K."/>
            <person name="Bowen J."/>
            <person name="Foster T."/>
            <person name="Erridge Z."/>
            <person name="Tiffin H."/>
            <person name="Waite C."/>
            <person name="Davies K."/>
            <person name="Grierson E."/>
            <person name="Laing W."/>
            <person name="Kirk R."/>
            <person name="Chen X."/>
            <person name="Wood M."/>
            <person name="Montefiori M."/>
            <person name="Brummell D."/>
            <person name="Schwinn K."/>
            <person name="Catanach A."/>
            <person name="Fullerton C."/>
            <person name="Li D."/>
            <person name="Meiyalaghan S."/>
            <person name="Nieuwenhuizen N."/>
            <person name="Read N."/>
            <person name="Prakash R."/>
            <person name="Hunter D."/>
            <person name="Zhang H."/>
            <person name="Mckenzie M."/>
            <person name="Knabel M."/>
            <person name="Harris A."/>
            <person name="Allan A."/>
            <person name="Chen A."/>
            <person name="Janssen B."/>
            <person name="Plunkett B."/>
            <person name="Dwamena C."/>
            <person name="Voogd C."/>
            <person name="Leif D."/>
            <person name="Lafferty D."/>
            <person name="Souleyre E."/>
            <person name="Varkonyi-Gasic E."/>
            <person name="Gambi F."/>
            <person name="Hanley J."/>
            <person name="Yao J.-L."/>
            <person name="Cheung J."/>
            <person name="David K."/>
            <person name="Warren B."/>
            <person name="Marsh K."/>
            <person name="Snowden K."/>
            <person name="Lin-Wang K."/>
            <person name="Brian L."/>
            <person name="Martinez-Sanchez M."/>
            <person name="Wang M."/>
            <person name="Ileperuma N."/>
            <person name="Macnee N."/>
            <person name="Campin R."/>
            <person name="Mcatee P."/>
            <person name="Drummond R."/>
            <person name="Espley R."/>
            <person name="Ireland H."/>
            <person name="Wu R."/>
            <person name="Atkinson R."/>
            <person name="Karunairetnam S."/>
            <person name="Bulley S."/>
            <person name="Chunkath S."/>
            <person name="Hanley Z."/>
            <person name="Storey R."/>
            <person name="Thrimawithana A."/>
            <person name="Thomson S."/>
            <person name="David C."/>
            <person name="Testolin R."/>
        </authorList>
    </citation>
    <scope>NUCLEOTIDE SEQUENCE [LARGE SCALE GENOMIC DNA]</scope>
    <source>
        <strain evidence="3">cv. Red5</strain>
        <tissue evidence="2">Young leaf</tissue>
    </source>
</reference>
<dbReference type="OrthoDB" id="435038at2759"/>
<dbReference type="EMBL" id="NKQK01000023">
    <property type="protein sequence ID" value="PSR96917.1"/>
    <property type="molecule type" value="Genomic_DNA"/>
</dbReference>
<dbReference type="SUPFAM" id="SSF51735">
    <property type="entry name" value="NAD(P)-binding Rossmann-fold domains"/>
    <property type="match status" value="1"/>
</dbReference>
<comment type="caution">
    <text evidence="2">The sequence shown here is derived from an EMBL/GenBank/DDBJ whole genome shotgun (WGS) entry which is preliminary data.</text>
</comment>
<reference evidence="3" key="2">
    <citation type="journal article" date="2018" name="BMC Genomics">
        <title>A manually annotated Actinidia chinensis var. chinensis (kiwifruit) genome highlights the challenges associated with draft genomes and gene prediction in plants.</title>
        <authorList>
            <person name="Pilkington S.M."/>
            <person name="Crowhurst R."/>
            <person name="Hilario E."/>
            <person name="Nardozza S."/>
            <person name="Fraser L."/>
            <person name="Peng Y."/>
            <person name="Gunaseelan K."/>
            <person name="Simpson R."/>
            <person name="Tahir J."/>
            <person name="Deroles S.C."/>
            <person name="Templeton K."/>
            <person name="Luo Z."/>
            <person name="Davy M."/>
            <person name="Cheng C."/>
            <person name="McNeilage M."/>
            <person name="Scaglione D."/>
            <person name="Liu Y."/>
            <person name="Zhang Q."/>
            <person name="Datson P."/>
            <person name="De Silva N."/>
            <person name="Gardiner S.E."/>
            <person name="Bassett H."/>
            <person name="Chagne D."/>
            <person name="McCallum J."/>
            <person name="Dzierzon H."/>
            <person name="Deng C."/>
            <person name="Wang Y.Y."/>
            <person name="Barron L."/>
            <person name="Manako K."/>
            <person name="Bowen J."/>
            <person name="Foster T.M."/>
            <person name="Erridge Z.A."/>
            <person name="Tiffin H."/>
            <person name="Waite C.N."/>
            <person name="Davies K.M."/>
            <person name="Grierson E.P."/>
            <person name="Laing W.A."/>
            <person name="Kirk R."/>
            <person name="Chen X."/>
            <person name="Wood M."/>
            <person name="Montefiori M."/>
            <person name="Brummell D.A."/>
            <person name="Schwinn K.E."/>
            <person name="Catanach A."/>
            <person name="Fullerton C."/>
            <person name="Li D."/>
            <person name="Meiyalaghan S."/>
            <person name="Nieuwenhuizen N."/>
            <person name="Read N."/>
            <person name="Prakash R."/>
            <person name="Hunter D."/>
            <person name="Zhang H."/>
            <person name="McKenzie M."/>
            <person name="Knabel M."/>
            <person name="Harris A."/>
            <person name="Allan A.C."/>
            <person name="Gleave A."/>
            <person name="Chen A."/>
            <person name="Janssen B.J."/>
            <person name="Plunkett B."/>
            <person name="Ampomah-Dwamena C."/>
            <person name="Voogd C."/>
            <person name="Leif D."/>
            <person name="Lafferty D."/>
            <person name="Souleyre E.J.F."/>
            <person name="Varkonyi-Gasic E."/>
            <person name="Gambi F."/>
            <person name="Hanley J."/>
            <person name="Yao J.L."/>
            <person name="Cheung J."/>
            <person name="David K.M."/>
            <person name="Warren B."/>
            <person name="Marsh K."/>
            <person name="Snowden K.C."/>
            <person name="Lin-Wang K."/>
            <person name="Brian L."/>
            <person name="Martinez-Sanchez M."/>
            <person name="Wang M."/>
            <person name="Ileperuma N."/>
            <person name="Macnee N."/>
            <person name="Campin R."/>
            <person name="McAtee P."/>
            <person name="Drummond R.S.M."/>
            <person name="Espley R.V."/>
            <person name="Ireland H.S."/>
            <person name="Wu R."/>
            <person name="Atkinson R.G."/>
            <person name="Karunairetnam S."/>
            <person name="Bulley S."/>
            <person name="Chunkath S."/>
            <person name="Hanley Z."/>
            <person name="Storey R."/>
            <person name="Thrimawithana A.H."/>
            <person name="Thomson S."/>
            <person name="David C."/>
            <person name="Testolin R."/>
            <person name="Huang H."/>
            <person name="Hellens R.P."/>
            <person name="Schaffer R.J."/>
        </authorList>
    </citation>
    <scope>NUCLEOTIDE SEQUENCE [LARGE SCALE GENOMIC DNA]</scope>
    <source>
        <strain evidence="3">cv. Red5</strain>
    </source>
</reference>
<dbReference type="GO" id="GO:0016616">
    <property type="term" value="F:oxidoreductase activity, acting on the CH-OH group of donors, NAD or NADP as acceptor"/>
    <property type="evidence" value="ECO:0007669"/>
    <property type="project" value="UniProtKB-ARBA"/>
</dbReference>
<dbReference type="Proteomes" id="UP000241394">
    <property type="component" value="Chromosome LG23"/>
</dbReference>
<dbReference type="GO" id="GO:0050661">
    <property type="term" value="F:NADP binding"/>
    <property type="evidence" value="ECO:0007669"/>
    <property type="project" value="InterPro"/>
</dbReference>
<name>A0A2R6PV60_ACTCC</name>
<dbReference type="InterPro" id="IPR036291">
    <property type="entry name" value="NAD(P)-bd_dom_sf"/>
</dbReference>
<proteinExistence type="predicted"/>
<dbReference type="PANTHER" id="PTHR43580">
    <property type="entry name" value="OXIDOREDUCTASE GLYR1-RELATED"/>
    <property type="match status" value="1"/>
</dbReference>
<dbReference type="InterPro" id="IPR006115">
    <property type="entry name" value="6PGDH_NADP-bd"/>
</dbReference>
<dbReference type="InParanoid" id="A0A2R6PV60"/>